<accession>A0A8S5V969</accession>
<name>A0A8S5V969_9CAUD</name>
<proteinExistence type="predicted"/>
<reference evidence="1" key="1">
    <citation type="journal article" date="2021" name="Proc. Natl. Acad. Sci. U.S.A.">
        <title>A Catalog of Tens of Thousands of Viruses from Human Metagenomes Reveals Hidden Associations with Chronic Diseases.</title>
        <authorList>
            <person name="Tisza M.J."/>
            <person name="Buck C.B."/>
        </authorList>
    </citation>
    <scope>NUCLEOTIDE SEQUENCE</scope>
    <source>
        <strain evidence="1">Ct2D011</strain>
    </source>
</reference>
<dbReference type="EMBL" id="BK016226">
    <property type="protein sequence ID" value="DAG03269.1"/>
    <property type="molecule type" value="Genomic_DNA"/>
</dbReference>
<protein>
    <submittedName>
        <fullName evidence="1">Uncharacterized protein</fullName>
    </submittedName>
</protein>
<sequence length="38" mass="4911">MSYRIKFIFTKKSYFSDNRLMDNHFNFWDRNIYTRIKL</sequence>
<organism evidence="1">
    <name type="scientific">Siphoviridae sp. ct2D011</name>
    <dbReference type="NCBI Taxonomy" id="2825314"/>
    <lineage>
        <taxon>Viruses</taxon>
        <taxon>Duplodnaviria</taxon>
        <taxon>Heunggongvirae</taxon>
        <taxon>Uroviricota</taxon>
        <taxon>Caudoviricetes</taxon>
    </lineage>
</organism>
<evidence type="ECO:0000313" key="1">
    <source>
        <dbReference type="EMBL" id="DAG03269.1"/>
    </source>
</evidence>